<accession>A0ABW7FYE1</accession>
<proteinExistence type="predicted"/>
<keyword evidence="1 4" id="KW-0349">Heme</keyword>
<protein>
    <submittedName>
        <fullName evidence="7">C-type cytochrome</fullName>
    </submittedName>
</protein>
<reference evidence="7 8" key="1">
    <citation type="submission" date="2024-08" db="EMBL/GenBank/DDBJ databases">
        <authorList>
            <person name="Lu H."/>
        </authorList>
    </citation>
    <scope>NUCLEOTIDE SEQUENCE [LARGE SCALE GENOMIC DNA]</scope>
    <source>
        <strain evidence="7 8">BYS180W</strain>
    </source>
</reference>
<dbReference type="InterPro" id="IPR036909">
    <property type="entry name" value="Cyt_c-like_dom_sf"/>
</dbReference>
<evidence type="ECO:0000313" key="7">
    <source>
        <dbReference type="EMBL" id="MFG6449345.1"/>
    </source>
</evidence>
<gene>
    <name evidence="7" type="ORF">ACG0Z6_14035</name>
</gene>
<dbReference type="InterPro" id="IPR009056">
    <property type="entry name" value="Cyt_c-like_dom"/>
</dbReference>
<feature type="domain" description="Cytochrome c" evidence="6">
    <location>
        <begin position="54"/>
        <end position="132"/>
    </location>
</feature>
<keyword evidence="2 4" id="KW-0479">Metal-binding</keyword>
<dbReference type="SUPFAM" id="SSF46626">
    <property type="entry name" value="Cytochrome c"/>
    <property type="match status" value="1"/>
</dbReference>
<evidence type="ECO:0000313" key="8">
    <source>
        <dbReference type="Proteomes" id="UP001606099"/>
    </source>
</evidence>
<keyword evidence="8" id="KW-1185">Reference proteome</keyword>
<evidence type="ECO:0000256" key="3">
    <source>
        <dbReference type="ARBA" id="ARBA00023004"/>
    </source>
</evidence>
<name>A0ABW7FYE1_9BURK</name>
<evidence type="ECO:0000259" key="6">
    <source>
        <dbReference type="PROSITE" id="PS51007"/>
    </source>
</evidence>
<comment type="caution">
    <text evidence="7">The sequence shown here is derived from an EMBL/GenBank/DDBJ whole genome shotgun (WGS) entry which is preliminary data.</text>
</comment>
<keyword evidence="5" id="KW-0732">Signal</keyword>
<dbReference type="Pfam" id="PF13442">
    <property type="entry name" value="Cytochrome_CBB3"/>
    <property type="match status" value="1"/>
</dbReference>
<dbReference type="RefSeq" id="WP_394462440.1">
    <property type="nucleotide sequence ID" value="NZ_JBIGHZ010000005.1"/>
</dbReference>
<keyword evidence="3 4" id="KW-0408">Iron</keyword>
<dbReference type="Proteomes" id="UP001606099">
    <property type="component" value="Unassembled WGS sequence"/>
</dbReference>
<evidence type="ECO:0000256" key="4">
    <source>
        <dbReference type="PROSITE-ProRule" id="PRU00433"/>
    </source>
</evidence>
<evidence type="ECO:0000256" key="5">
    <source>
        <dbReference type="SAM" id="SignalP"/>
    </source>
</evidence>
<dbReference type="EMBL" id="JBIGHZ010000005">
    <property type="protein sequence ID" value="MFG6449345.1"/>
    <property type="molecule type" value="Genomic_DNA"/>
</dbReference>
<feature type="chain" id="PRO_5047070738" evidence="5">
    <location>
        <begin position="29"/>
        <end position="136"/>
    </location>
</feature>
<organism evidence="7 8">
    <name type="scientific">Roseateles rivi</name>
    <dbReference type="NCBI Taxonomy" id="3299028"/>
    <lineage>
        <taxon>Bacteria</taxon>
        <taxon>Pseudomonadati</taxon>
        <taxon>Pseudomonadota</taxon>
        <taxon>Betaproteobacteria</taxon>
        <taxon>Burkholderiales</taxon>
        <taxon>Sphaerotilaceae</taxon>
        <taxon>Roseateles</taxon>
    </lineage>
</organism>
<dbReference type="Gene3D" id="1.10.760.10">
    <property type="entry name" value="Cytochrome c-like domain"/>
    <property type="match status" value="1"/>
</dbReference>
<sequence length="136" mass="14028">MTKVQPRAMRWAALLLTLGAALHPVHSAAQAPNAAAKASAPSAAPSRTDATEAALLQRGALLFKQVQPACALCHTLAAAGSEGQIGPVLDELKPDVQRVRRVLQSGMGAMPSFAALPAEDIEALARYVASASQAPR</sequence>
<evidence type="ECO:0000256" key="1">
    <source>
        <dbReference type="ARBA" id="ARBA00022617"/>
    </source>
</evidence>
<dbReference type="PROSITE" id="PS51007">
    <property type="entry name" value="CYTC"/>
    <property type="match status" value="1"/>
</dbReference>
<evidence type="ECO:0000256" key="2">
    <source>
        <dbReference type="ARBA" id="ARBA00022723"/>
    </source>
</evidence>
<feature type="signal peptide" evidence="5">
    <location>
        <begin position="1"/>
        <end position="28"/>
    </location>
</feature>